<evidence type="ECO:0000313" key="2">
    <source>
        <dbReference type="Proteomes" id="UP001154282"/>
    </source>
</evidence>
<reference evidence="1" key="1">
    <citation type="submission" date="2022-08" db="EMBL/GenBank/DDBJ databases">
        <authorList>
            <person name="Gutierrez-Valencia J."/>
        </authorList>
    </citation>
    <scope>NUCLEOTIDE SEQUENCE</scope>
</reference>
<name>A0AAV0MJZ8_9ROSI</name>
<gene>
    <name evidence="1" type="ORF">LITE_LOCUS28778</name>
</gene>
<proteinExistence type="predicted"/>
<dbReference type="AlphaFoldDB" id="A0AAV0MJZ8"/>
<comment type="caution">
    <text evidence="1">The sequence shown here is derived from an EMBL/GenBank/DDBJ whole genome shotgun (WGS) entry which is preliminary data.</text>
</comment>
<sequence>GDGGGVDRGRGWGGGGVGLWGDGGESCACEEDYVDGRQGGVGDAAEGEGVGRDGEESCGGRRVFLQSFDFFDRGAQIAAWLLK</sequence>
<dbReference type="EMBL" id="CAMGYJ010000007">
    <property type="protein sequence ID" value="CAI0445888.1"/>
    <property type="molecule type" value="Genomic_DNA"/>
</dbReference>
<feature type="non-terminal residue" evidence="1">
    <location>
        <position position="1"/>
    </location>
</feature>
<protein>
    <submittedName>
        <fullName evidence="1">Uncharacterized protein</fullName>
    </submittedName>
</protein>
<dbReference type="Proteomes" id="UP001154282">
    <property type="component" value="Unassembled WGS sequence"/>
</dbReference>
<evidence type="ECO:0000313" key="1">
    <source>
        <dbReference type="EMBL" id="CAI0445888.1"/>
    </source>
</evidence>
<accession>A0AAV0MJZ8</accession>
<organism evidence="1 2">
    <name type="scientific">Linum tenue</name>
    <dbReference type="NCBI Taxonomy" id="586396"/>
    <lineage>
        <taxon>Eukaryota</taxon>
        <taxon>Viridiplantae</taxon>
        <taxon>Streptophyta</taxon>
        <taxon>Embryophyta</taxon>
        <taxon>Tracheophyta</taxon>
        <taxon>Spermatophyta</taxon>
        <taxon>Magnoliopsida</taxon>
        <taxon>eudicotyledons</taxon>
        <taxon>Gunneridae</taxon>
        <taxon>Pentapetalae</taxon>
        <taxon>rosids</taxon>
        <taxon>fabids</taxon>
        <taxon>Malpighiales</taxon>
        <taxon>Linaceae</taxon>
        <taxon>Linum</taxon>
    </lineage>
</organism>
<keyword evidence="2" id="KW-1185">Reference proteome</keyword>